<sequence length="134" mass="15465">MQYGMLILVAVLLCAKMMLQLLSTFPYFANLAATILDFTVGYLHWTFLGVISLGLFFVLEYFRMIKLTRVSYAIYLMGFVFTEVLIFYKGMAAWLRWPLVDGYLKYLAIGSVLIPIAIILILWQSNTKVKRIDN</sequence>
<keyword evidence="1" id="KW-1133">Transmembrane helix</keyword>
<evidence type="ECO:0000256" key="1">
    <source>
        <dbReference type="SAM" id="Phobius"/>
    </source>
</evidence>
<keyword evidence="1" id="KW-0812">Transmembrane</keyword>
<dbReference type="Proteomes" id="UP000634668">
    <property type="component" value="Unassembled WGS sequence"/>
</dbReference>
<dbReference type="EMBL" id="BMWP01000001">
    <property type="protein sequence ID" value="GGW22263.1"/>
    <property type="molecule type" value="Genomic_DNA"/>
</dbReference>
<feature type="transmembrane region" description="Helical" evidence="1">
    <location>
        <begin position="42"/>
        <end position="62"/>
    </location>
</feature>
<name>A0A918ILY5_9FLAO</name>
<evidence type="ECO:0000313" key="2">
    <source>
        <dbReference type="EMBL" id="GGW22263.1"/>
    </source>
</evidence>
<proteinExistence type="predicted"/>
<comment type="caution">
    <text evidence="2">The sequence shown here is derived from an EMBL/GenBank/DDBJ whole genome shotgun (WGS) entry which is preliminary data.</text>
</comment>
<keyword evidence="3" id="KW-1185">Reference proteome</keyword>
<dbReference type="AlphaFoldDB" id="A0A918ILY5"/>
<accession>A0A918ILY5</accession>
<gene>
    <name evidence="2" type="ORF">GCM10007383_02020</name>
</gene>
<reference evidence="2" key="1">
    <citation type="journal article" date="2014" name="Int. J. Syst. Evol. Microbiol.">
        <title>Complete genome sequence of Corynebacterium casei LMG S-19264T (=DSM 44701T), isolated from a smear-ripened cheese.</title>
        <authorList>
            <consortium name="US DOE Joint Genome Institute (JGI-PGF)"/>
            <person name="Walter F."/>
            <person name="Albersmeier A."/>
            <person name="Kalinowski J."/>
            <person name="Ruckert C."/>
        </authorList>
    </citation>
    <scope>NUCLEOTIDE SEQUENCE</scope>
    <source>
        <strain evidence="2">KCTC 12113</strain>
    </source>
</reference>
<keyword evidence="1" id="KW-0472">Membrane</keyword>
<feature type="transmembrane region" description="Helical" evidence="1">
    <location>
        <begin position="103"/>
        <end position="123"/>
    </location>
</feature>
<reference evidence="2" key="2">
    <citation type="submission" date="2020-09" db="EMBL/GenBank/DDBJ databases">
        <authorList>
            <person name="Sun Q."/>
            <person name="Kim S."/>
        </authorList>
    </citation>
    <scope>NUCLEOTIDE SEQUENCE</scope>
    <source>
        <strain evidence="2">KCTC 12113</strain>
    </source>
</reference>
<protein>
    <submittedName>
        <fullName evidence="2">Uncharacterized protein</fullName>
    </submittedName>
</protein>
<feature type="transmembrane region" description="Helical" evidence="1">
    <location>
        <begin position="74"/>
        <end position="97"/>
    </location>
</feature>
<organism evidence="2 3">
    <name type="scientific">Arenibacter certesii</name>
    <dbReference type="NCBI Taxonomy" id="228955"/>
    <lineage>
        <taxon>Bacteria</taxon>
        <taxon>Pseudomonadati</taxon>
        <taxon>Bacteroidota</taxon>
        <taxon>Flavobacteriia</taxon>
        <taxon>Flavobacteriales</taxon>
        <taxon>Flavobacteriaceae</taxon>
        <taxon>Arenibacter</taxon>
    </lineage>
</organism>
<evidence type="ECO:0000313" key="3">
    <source>
        <dbReference type="Proteomes" id="UP000634668"/>
    </source>
</evidence>